<keyword evidence="8 9" id="KW-0807">Transducer</keyword>
<evidence type="ECO:0000256" key="2">
    <source>
        <dbReference type="ARBA" id="ARBA00022475"/>
    </source>
</evidence>
<keyword evidence="7 9" id="KW-0675">Receptor</keyword>
<dbReference type="InterPro" id="IPR050569">
    <property type="entry name" value="TAAR"/>
</dbReference>
<sequence>MAFTAMGDHTVVNYCFQTLNNSCTKDIRAQGEYIILYILLFLISASTVFLNLLVVIAVSHFKQLHTPTNLLLLSLAVADLLVGFLVMPVEGMRLIERCWYFGDTFCYIFPLILFVVISASLGNLVFISVDRYIAVSNALNYYSYITLNKAVLCIFFSWFGSFVYSVLILSNHLLQPEPHRTCHGECLLVINFSWIIADLFVSFTVPCSIVICLYLKIFSMAKHQTLAINSVRNPGMTTNENVKIRKSVNKAARTLGILVAVYLLCWIPYYVSILANGSISSSSFIVTFLSWTMYMNSCMNPLIYALFYPWFRVSIKRILTLGILDPTSPYYSVYPDDV</sequence>
<dbReference type="GO" id="GO:0005886">
    <property type="term" value="C:plasma membrane"/>
    <property type="evidence" value="ECO:0007669"/>
    <property type="project" value="UniProtKB-SubCell"/>
</dbReference>
<keyword evidence="5 9" id="KW-0297">G-protein coupled receptor</keyword>
<dbReference type="PROSITE" id="PS50262">
    <property type="entry name" value="G_PROTEIN_RECEP_F1_2"/>
    <property type="match status" value="1"/>
</dbReference>
<dbReference type="Pfam" id="PF00001">
    <property type="entry name" value="7tm_1"/>
    <property type="match status" value="1"/>
</dbReference>
<evidence type="ECO:0000313" key="12">
    <source>
        <dbReference type="EMBL" id="ALH06520.1"/>
    </source>
</evidence>
<comment type="subcellular location">
    <subcellularLocation>
        <location evidence="1">Cell membrane</location>
        <topology evidence="1">Multi-pass membrane protein</topology>
    </subcellularLocation>
</comment>
<evidence type="ECO:0000256" key="9">
    <source>
        <dbReference type="RuleBase" id="RU000688"/>
    </source>
</evidence>
<proteinExistence type="evidence at transcript level"/>
<dbReference type="PANTHER" id="PTHR24249">
    <property type="entry name" value="HISTAMINE RECEPTOR-RELATED G-PROTEIN COUPLED RECEPTOR"/>
    <property type="match status" value="1"/>
</dbReference>
<dbReference type="PRINTS" id="PR00237">
    <property type="entry name" value="GPCRRHODOPSN"/>
</dbReference>
<dbReference type="SUPFAM" id="SSF81321">
    <property type="entry name" value="Family A G protein-coupled receptor-like"/>
    <property type="match status" value="1"/>
</dbReference>
<evidence type="ECO:0000256" key="6">
    <source>
        <dbReference type="ARBA" id="ARBA00023136"/>
    </source>
</evidence>
<evidence type="ECO:0000256" key="5">
    <source>
        <dbReference type="ARBA" id="ARBA00023040"/>
    </source>
</evidence>
<feature type="transmembrane region" description="Helical" evidence="10">
    <location>
        <begin position="107"/>
        <end position="129"/>
    </location>
</feature>
<evidence type="ECO:0000256" key="3">
    <source>
        <dbReference type="ARBA" id="ARBA00022692"/>
    </source>
</evidence>
<dbReference type="CDD" id="cd15055">
    <property type="entry name" value="7tmA_TAARs"/>
    <property type="match status" value="1"/>
</dbReference>
<dbReference type="PROSITE" id="PS00237">
    <property type="entry name" value="G_PROTEIN_RECEP_F1_1"/>
    <property type="match status" value="1"/>
</dbReference>
<evidence type="ECO:0000256" key="1">
    <source>
        <dbReference type="ARBA" id="ARBA00004651"/>
    </source>
</evidence>
<comment type="similarity">
    <text evidence="9">Belongs to the G-protein coupled receptor 1 family.</text>
</comment>
<name>A0A3S6CNE0_COINA</name>
<dbReference type="InterPro" id="IPR017452">
    <property type="entry name" value="GPCR_Rhodpsn_7TM"/>
</dbReference>
<feature type="transmembrane region" description="Helical" evidence="10">
    <location>
        <begin position="70"/>
        <end position="87"/>
    </location>
</feature>
<feature type="transmembrane region" description="Helical" evidence="10">
    <location>
        <begin position="291"/>
        <end position="311"/>
    </location>
</feature>
<keyword evidence="2" id="KW-1003">Cell membrane</keyword>
<keyword evidence="3 9" id="KW-0812">Transmembrane</keyword>
<dbReference type="EMBL" id="KP733812">
    <property type="protein sequence ID" value="ALH06520.1"/>
    <property type="molecule type" value="mRNA"/>
</dbReference>
<dbReference type="AlphaFoldDB" id="A0A3S6CNE0"/>
<accession>A0A3S6CNE0</accession>
<dbReference type="PANTHER" id="PTHR24249:SF381">
    <property type="entry name" value="TRACE AMINE ASSOCIATED RECEPTOR 19P-RELATED"/>
    <property type="match status" value="1"/>
</dbReference>
<keyword evidence="6 10" id="KW-0472">Membrane</keyword>
<dbReference type="Gene3D" id="1.20.1070.10">
    <property type="entry name" value="Rhodopsin 7-helix transmembrane proteins"/>
    <property type="match status" value="1"/>
</dbReference>
<reference evidence="12" key="1">
    <citation type="submission" date="2015-02" db="EMBL/GenBank/DDBJ databases">
        <title>Putative olfactory genes identified within the migratory male Japanese Grenadier Anchovy Coilia nasus olfactory epithelium transcriptomes.</title>
        <authorList>
            <person name="Zhu G."/>
            <person name="Tang W."/>
        </authorList>
    </citation>
    <scope>NUCLEOTIDE SEQUENCE</scope>
</reference>
<evidence type="ECO:0000256" key="8">
    <source>
        <dbReference type="ARBA" id="ARBA00023224"/>
    </source>
</evidence>
<feature type="transmembrane region" description="Helical" evidence="10">
    <location>
        <begin position="34"/>
        <end position="58"/>
    </location>
</feature>
<organism evidence="12">
    <name type="scientific">Coilia nasus</name>
    <name type="common">Japanese grenadier anchovy</name>
    <dbReference type="NCBI Taxonomy" id="365059"/>
    <lineage>
        <taxon>Eukaryota</taxon>
        <taxon>Metazoa</taxon>
        <taxon>Chordata</taxon>
        <taxon>Craniata</taxon>
        <taxon>Vertebrata</taxon>
        <taxon>Euteleostomi</taxon>
        <taxon>Actinopterygii</taxon>
        <taxon>Neopterygii</taxon>
        <taxon>Teleostei</taxon>
        <taxon>Clupei</taxon>
        <taxon>Clupeiformes</taxon>
        <taxon>Clupeoidei</taxon>
        <taxon>Engraulidae</taxon>
        <taxon>Coilinae</taxon>
        <taxon>Coilia</taxon>
    </lineage>
</organism>
<evidence type="ECO:0000256" key="4">
    <source>
        <dbReference type="ARBA" id="ARBA00022989"/>
    </source>
</evidence>
<protein>
    <submittedName>
        <fullName evidence="12">Trace amine-associated receptor</fullName>
    </submittedName>
</protein>
<evidence type="ECO:0000256" key="7">
    <source>
        <dbReference type="ARBA" id="ARBA00023170"/>
    </source>
</evidence>
<dbReference type="GO" id="GO:0001594">
    <property type="term" value="F:trace-amine receptor activity"/>
    <property type="evidence" value="ECO:0007669"/>
    <property type="project" value="TreeGrafter"/>
</dbReference>
<evidence type="ECO:0000259" key="11">
    <source>
        <dbReference type="PROSITE" id="PS50262"/>
    </source>
</evidence>
<keyword evidence="4 10" id="KW-1133">Transmembrane helix</keyword>
<feature type="domain" description="G-protein coupled receptors family 1 profile" evidence="11">
    <location>
        <begin position="50"/>
        <end position="304"/>
    </location>
</feature>
<dbReference type="InterPro" id="IPR000276">
    <property type="entry name" value="GPCR_Rhodpsn"/>
</dbReference>
<dbReference type="FunFam" id="1.20.1070.10:FF:000279">
    <property type="entry name" value="Trace amine-associated receptor 16f"/>
    <property type="match status" value="1"/>
</dbReference>
<feature type="transmembrane region" description="Helical" evidence="10">
    <location>
        <begin position="194"/>
        <end position="215"/>
    </location>
</feature>
<feature type="transmembrane region" description="Helical" evidence="10">
    <location>
        <begin position="150"/>
        <end position="174"/>
    </location>
</feature>
<feature type="transmembrane region" description="Helical" evidence="10">
    <location>
        <begin position="251"/>
        <end position="271"/>
    </location>
</feature>
<evidence type="ECO:0000256" key="10">
    <source>
        <dbReference type="SAM" id="Phobius"/>
    </source>
</evidence>
<gene>
    <name evidence="12" type="primary">TAAR</name>
</gene>
<dbReference type="SMART" id="SM01381">
    <property type="entry name" value="7TM_GPCR_Srsx"/>
    <property type="match status" value="1"/>
</dbReference>